<dbReference type="PROSITE" id="PS50850">
    <property type="entry name" value="MFS"/>
    <property type="match status" value="1"/>
</dbReference>
<evidence type="ECO:0000259" key="6">
    <source>
        <dbReference type="PROSITE" id="PS50850"/>
    </source>
</evidence>
<feature type="domain" description="Major facilitator superfamily (MFS) profile" evidence="6">
    <location>
        <begin position="220"/>
        <end position="408"/>
    </location>
</feature>
<comment type="subcellular location">
    <subcellularLocation>
        <location evidence="1">Cell membrane</location>
        <topology evidence="1">Multi-pass membrane protein</topology>
    </subcellularLocation>
</comment>
<dbReference type="GO" id="GO:0022857">
    <property type="term" value="F:transmembrane transporter activity"/>
    <property type="evidence" value="ECO:0007669"/>
    <property type="project" value="InterPro"/>
</dbReference>
<keyword evidence="3 5" id="KW-1133">Transmembrane helix</keyword>
<feature type="transmembrane region" description="Helical" evidence="5">
    <location>
        <begin position="54"/>
        <end position="76"/>
    </location>
</feature>
<organism evidence="7 8">
    <name type="scientific">Microbacterium saperdae</name>
    <dbReference type="NCBI Taxonomy" id="69368"/>
    <lineage>
        <taxon>Bacteria</taxon>
        <taxon>Bacillati</taxon>
        <taxon>Actinomycetota</taxon>
        <taxon>Actinomycetes</taxon>
        <taxon>Micrococcales</taxon>
        <taxon>Microbacteriaceae</taxon>
        <taxon>Microbacterium</taxon>
    </lineage>
</organism>
<protein>
    <submittedName>
        <fullName evidence="7">Na+/melibiose symporter-like transporter</fullName>
    </submittedName>
</protein>
<dbReference type="SUPFAM" id="SSF103473">
    <property type="entry name" value="MFS general substrate transporter"/>
    <property type="match status" value="1"/>
</dbReference>
<dbReference type="Proteomes" id="UP000317209">
    <property type="component" value="Unassembled WGS sequence"/>
</dbReference>
<feature type="transmembrane region" description="Helical" evidence="5">
    <location>
        <begin position="114"/>
        <end position="135"/>
    </location>
</feature>
<dbReference type="Gene3D" id="1.20.1250.20">
    <property type="entry name" value="MFS general substrate transporter like domains"/>
    <property type="match status" value="2"/>
</dbReference>
<dbReference type="InterPro" id="IPR036259">
    <property type="entry name" value="MFS_trans_sf"/>
</dbReference>
<feature type="transmembrane region" description="Helical" evidence="5">
    <location>
        <begin position="384"/>
        <end position="404"/>
    </location>
</feature>
<evidence type="ECO:0000256" key="1">
    <source>
        <dbReference type="ARBA" id="ARBA00004651"/>
    </source>
</evidence>
<reference evidence="7 8" key="1">
    <citation type="submission" date="2019-06" db="EMBL/GenBank/DDBJ databases">
        <title>Sequencing the genomes of 1000 actinobacteria strains.</title>
        <authorList>
            <person name="Klenk H.-P."/>
        </authorList>
    </citation>
    <scope>NUCLEOTIDE SEQUENCE [LARGE SCALE GENOMIC DNA]</scope>
    <source>
        <strain evidence="7 8">DSM 20169</strain>
    </source>
</reference>
<feature type="transmembrane region" description="Helical" evidence="5">
    <location>
        <begin position="88"/>
        <end position="108"/>
    </location>
</feature>
<feature type="transmembrane region" description="Helical" evidence="5">
    <location>
        <begin position="14"/>
        <end position="34"/>
    </location>
</feature>
<feature type="transmembrane region" description="Helical" evidence="5">
    <location>
        <begin position="358"/>
        <end position="378"/>
    </location>
</feature>
<dbReference type="InterPro" id="IPR011701">
    <property type="entry name" value="MFS"/>
</dbReference>
<dbReference type="PANTHER" id="PTHR23528:SF1">
    <property type="entry name" value="MAJOR FACILITATOR SUPERFAMILY (MFS) PROFILE DOMAIN-CONTAINING PROTEIN"/>
    <property type="match status" value="1"/>
</dbReference>
<feature type="transmembrane region" description="Helical" evidence="5">
    <location>
        <begin position="295"/>
        <end position="315"/>
    </location>
</feature>
<evidence type="ECO:0000256" key="5">
    <source>
        <dbReference type="SAM" id="Phobius"/>
    </source>
</evidence>
<evidence type="ECO:0000256" key="4">
    <source>
        <dbReference type="ARBA" id="ARBA00023136"/>
    </source>
</evidence>
<dbReference type="PANTHER" id="PTHR23528">
    <property type="match status" value="1"/>
</dbReference>
<feature type="transmembrane region" description="Helical" evidence="5">
    <location>
        <begin position="221"/>
        <end position="244"/>
    </location>
</feature>
<dbReference type="InterPro" id="IPR020846">
    <property type="entry name" value="MFS_dom"/>
</dbReference>
<feature type="transmembrane region" description="Helical" evidence="5">
    <location>
        <begin position="321"/>
        <end position="346"/>
    </location>
</feature>
<feature type="transmembrane region" description="Helical" evidence="5">
    <location>
        <begin position="264"/>
        <end position="283"/>
    </location>
</feature>
<dbReference type="AlphaFoldDB" id="A0A543BLB3"/>
<evidence type="ECO:0000313" key="8">
    <source>
        <dbReference type="Proteomes" id="UP000317209"/>
    </source>
</evidence>
<dbReference type="OrthoDB" id="7584869at2"/>
<sequence>MATANATPRLVSRAYYPALTAASTALWAIILGPVLTTLPAQVAVLDPDNRVVSLAIITGIGGFIGIATNPLVGWLSDMTSTRWGRRRPWLLGGVLVIAPAAILAGHAGSVAELTLWWTVLQVGANMLMAPLTATIPDMVPAHRSGTASACLGISWACAPVVGTLAQTLAGSPDRAYSLLAGLIVLSQIFFIFTVRQDTARPDQKQVRSTAWRELLPNDRDLALAWVHRFLFALGQNIAITYLFFYLQDVVRFEELYPDSSTDEGVLILTALYGPAVIVAALLTGSLADRTQRFKIYIIGATAAFACGTLLGALTASWTGVLVLAALTGIGFGAYEAVSMAMTIRLLPDEQRRARDLSIINVATMIAIAIGPVAAALLISLSGYAAMFLIAGVLVLISGAVAWLIRGVR</sequence>
<keyword evidence="2 5" id="KW-0812">Transmembrane</keyword>
<dbReference type="Pfam" id="PF07690">
    <property type="entry name" value="MFS_1"/>
    <property type="match status" value="2"/>
</dbReference>
<keyword evidence="8" id="KW-1185">Reference proteome</keyword>
<dbReference type="EMBL" id="VFOX01000001">
    <property type="protein sequence ID" value="TQL85583.1"/>
    <property type="molecule type" value="Genomic_DNA"/>
</dbReference>
<evidence type="ECO:0000256" key="3">
    <source>
        <dbReference type="ARBA" id="ARBA00022989"/>
    </source>
</evidence>
<keyword evidence="4 5" id="KW-0472">Membrane</keyword>
<feature type="transmembrane region" description="Helical" evidence="5">
    <location>
        <begin position="147"/>
        <end position="169"/>
    </location>
</feature>
<accession>A0A543BLB3</accession>
<evidence type="ECO:0000313" key="7">
    <source>
        <dbReference type="EMBL" id="TQL85583.1"/>
    </source>
</evidence>
<gene>
    <name evidence="7" type="ORF">FB560_1208</name>
</gene>
<feature type="transmembrane region" description="Helical" evidence="5">
    <location>
        <begin position="175"/>
        <end position="194"/>
    </location>
</feature>
<proteinExistence type="predicted"/>
<evidence type="ECO:0000256" key="2">
    <source>
        <dbReference type="ARBA" id="ARBA00022692"/>
    </source>
</evidence>
<comment type="caution">
    <text evidence="7">The sequence shown here is derived from an EMBL/GenBank/DDBJ whole genome shotgun (WGS) entry which is preliminary data.</text>
</comment>
<name>A0A543BLB3_9MICO</name>
<dbReference type="GO" id="GO:0005886">
    <property type="term" value="C:plasma membrane"/>
    <property type="evidence" value="ECO:0007669"/>
    <property type="project" value="UniProtKB-SubCell"/>
</dbReference>